<dbReference type="GO" id="GO:0003700">
    <property type="term" value="F:DNA-binding transcription factor activity"/>
    <property type="evidence" value="ECO:0007669"/>
    <property type="project" value="InterPro"/>
</dbReference>
<dbReference type="AlphaFoldDB" id="A0A0R1VLK8"/>
<dbReference type="Gene3D" id="1.10.10.60">
    <property type="entry name" value="Homeodomain-like"/>
    <property type="match status" value="2"/>
</dbReference>
<dbReference type="PROSITE" id="PS01124">
    <property type="entry name" value="HTH_ARAC_FAMILY_2"/>
    <property type="match status" value="1"/>
</dbReference>
<proteinExistence type="predicted"/>
<dbReference type="Proteomes" id="UP000051451">
    <property type="component" value="Unassembled WGS sequence"/>
</dbReference>
<organism evidence="5 6">
    <name type="scientific">Liquorilactobacillus ghanensis DSM 18630</name>
    <dbReference type="NCBI Taxonomy" id="1423750"/>
    <lineage>
        <taxon>Bacteria</taxon>
        <taxon>Bacillati</taxon>
        <taxon>Bacillota</taxon>
        <taxon>Bacilli</taxon>
        <taxon>Lactobacillales</taxon>
        <taxon>Lactobacillaceae</taxon>
        <taxon>Liquorilactobacillus</taxon>
    </lineage>
</organism>
<dbReference type="STRING" id="1423750.FC89_GL001111"/>
<dbReference type="RefSeq" id="WP_235804395.1">
    <property type="nucleotide sequence ID" value="NZ_AZGB01000016.1"/>
</dbReference>
<evidence type="ECO:0000256" key="2">
    <source>
        <dbReference type="ARBA" id="ARBA00023125"/>
    </source>
</evidence>
<dbReference type="GO" id="GO:0043565">
    <property type="term" value="F:sequence-specific DNA binding"/>
    <property type="evidence" value="ECO:0007669"/>
    <property type="project" value="InterPro"/>
</dbReference>
<evidence type="ECO:0000256" key="3">
    <source>
        <dbReference type="ARBA" id="ARBA00023163"/>
    </source>
</evidence>
<evidence type="ECO:0000259" key="4">
    <source>
        <dbReference type="PROSITE" id="PS01124"/>
    </source>
</evidence>
<dbReference type="SUPFAM" id="SSF46689">
    <property type="entry name" value="Homeodomain-like"/>
    <property type="match status" value="2"/>
</dbReference>
<keyword evidence="6" id="KW-1185">Reference proteome</keyword>
<evidence type="ECO:0000256" key="1">
    <source>
        <dbReference type="ARBA" id="ARBA00023015"/>
    </source>
</evidence>
<keyword evidence="1" id="KW-0805">Transcription regulation</keyword>
<accession>A0A0R1VLK8</accession>
<reference evidence="5 6" key="1">
    <citation type="journal article" date="2015" name="Genome Announc.">
        <title>Expanding the biotechnology potential of lactobacilli through comparative genomics of 213 strains and associated genera.</title>
        <authorList>
            <person name="Sun Z."/>
            <person name="Harris H.M."/>
            <person name="McCann A."/>
            <person name="Guo C."/>
            <person name="Argimon S."/>
            <person name="Zhang W."/>
            <person name="Yang X."/>
            <person name="Jeffery I.B."/>
            <person name="Cooney J.C."/>
            <person name="Kagawa T.F."/>
            <person name="Liu W."/>
            <person name="Song Y."/>
            <person name="Salvetti E."/>
            <person name="Wrobel A."/>
            <person name="Rasinkangas P."/>
            <person name="Parkhill J."/>
            <person name="Rea M.C."/>
            <person name="O'Sullivan O."/>
            <person name="Ritari J."/>
            <person name="Douillard F.P."/>
            <person name="Paul Ross R."/>
            <person name="Yang R."/>
            <person name="Briner A.E."/>
            <person name="Felis G.E."/>
            <person name="de Vos W.M."/>
            <person name="Barrangou R."/>
            <person name="Klaenhammer T.R."/>
            <person name="Caufield P.W."/>
            <person name="Cui Y."/>
            <person name="Zhang H."/>
            <person name="O'Toole P.W."/>
        </authorList>
    </citation>
    <scope>NUCLEOTIDE SEQUENCE [LARGE SCALE GENOMIC DNA]</scope>
    <source>
        <strain evidence="5 6">DSM 18630</strain>
    </source>
</reference>
<dbReference type="EMBL" id="AZGB01000016">
    <property type="protein sequence ID" value="KRM06239.1"/>
    <property type="molecule type" value="Genomic_DNA"/>
</dbReference>
<dbReference type="PANTHER" id="PTHR43280:SF2">
    <property type="entry name" value="HTH-TYPE TRANSCRIPTIONAL REGULATOR EXSA"/>
    <property type="match status" value="1"/>
</dbReference>
<gene>
    <name evidence="5" type="ORF">FC89_GL001111</name>
</gene>
<dbReference type="InterPro" id="IPR018060">
    <property type="entry name" value="HTH_AraC"/>
</dbReference>
<dbReference type="InterPro" id="IPR009057">
    <property type="entry name" value="Homeodomain-like_sf"/>
</dbReference>
<sequence length="375" mass="43383">MNQLLALLKELHLASNISIFVYDHEQKLVNQFKQTVSPSFPNRFLNKIDFSLTTGSVKIFNTSRNECFSVISLPENNRKILVLWCNVQTIAALGYFRDSFPSISLERLISYTKILYFSLFQKLPVIEQPNFISDFSFVAEEKDEHLTETDVNIYHNSYYKEKLMLQALEKGILVEFRPRLADFINSGTFGKMAVGNELRNSKNLLIAATTLFTRAAIKGGMHPESAYMLSDRCVQRIERLNQIDSIVDLIQEIGEIFVKRVRAAQSFSNSSLIFLIQDYVFKNLAEPINLTLMAKQLGYSKNYLCRSFKQATNQTIVDYANEQKIREIQSQLIFSHKTVTEIAAMLGFYDQSYLTKLFKKYLHTTPTQFRKKYHI</sequence>
<feature type="domain" description="HTH araC/xylS-type" evidence="4">
    <location>
        <begin position="274"/>
        <end position="372"/>
    </location>
</feature>
<dbReference type="Pfam" id="PF12833">
    <property type="entry name" value="HTH_18"/>
    <property type="match status" value="1"/>
</dbReference>
<dbReference type="PATRIC" id="fig|1423750.3.peg.1137"/>
<evidence type="ECO:0000313" key="5">
    <source>
        <dbReference type="EMBL" id="KRM06239.1"/>
    </source>
</evidence>
<dbReference type="GeneID" id="98320213"/>
<dbReference type="SMART" id="SM00342">
    <property type="entry name" value="HTH_ARAC"/>
    <property type="match status" value="1"/>
</dbReference>
<name>A0A0R1VLK8_9LACO</name>
<keyword evidence="3" id="KW-0804">Transcription</keyword>
<comment type="caution">
    <text evidence="5">The sequence shown here is derived from an EMBL/GenBank/DDBJ whole genome shotgun (WGS) entry which is preliminary data.</text>
</comment>
<keyword evidence="2" id="KW-0238">DNA-binding</keyword>
<dbReference type="PANTHER" id="PTHR43280">
    <property type="entry name" value="ARAC-FAMILY TRANSCRIPTIONAL REGULATOR"/>
    <property type="match status" value="1"/>
</dbReference>
<evidence type="ECO:0000313" key="6">
    <source>
        <dbReference type="Proteomes" id="UP000051451"/>
    </source>
</evidence>
<protein>
    <recommendedName>
        <fullName evidence="4">HTH araC/xylS-type domain-containing protein</fullName>
    </recommendedName>
</protein>